<keyword evidence="7" id="KW-0813">Transport</keyword>
<keyword evidence="10" id="KW-0472">Membrane</keyword>
<comment type="similarity">
    <text evidence="4">Belongs to the CorA metal ion transporter (MIT) (TC 1.A.35) family.</text>
</comment>
<feature type="compositionally biased region" description="Polar residues" evidence="13">
    <location>
        <begin position="347"/>
        <end position="359"/>
    </location>
</feature>
<evidence type="ECO:0000256" key="2">
    <source>
        <dbReference type="ARBA" id="ARBA00004141"/>
    </source>
</evidence>
<evidence type="ECO:0000256" key="3">
    <source>
        <dbReference type="ARBA" id="ARBA00006720"/>
    </source>
</evidence>
<dbReference type="InterPro" id="IPR045863">
    <property type="entry name" value="CorA_TM1_TM2"/>
</dbReference>
<dbReference type="Pfam" id="PF01544">
    <property type="entry name" value="CorA"/>
    <property type="match status" value="2"/>
</dbReference>
<evidence type="ECO:0000256" key="4">
    <source>
        <dbReference type="ARBA" id="ARBA00009765"/>
    </source>
</evidence>
<keyword evidence="7" id="KW-0653">Protein transport</keyword>
<comment type="similarity">
    <text evidence="3">Belongs to the small Tim family.</text>
</comment>
<feature type="region of interest" description="Disordered" evidence="13">
    <location>
        <begin position="1"/>
        <end position="43"/>
    </location>
</feature>
<gene>
    <name evidence="15" type="ORF">Purlil1_11241</name>
</gene>
<reference evidence="15 16" key="1">
    <citation type="journal article" date="2024" name="Microbiol. Resour. Announc.">
        <title>Genome annotations for the ascomycete fungi Trichoderma harzianum, Trichoderma aggressivum, and Purpureocillium lilacinum.</title>
        <authorList>
            <person name="Beijen E.P.W."/>
            <person name="Ohm R.A."/>
        </authorList>
    </citation>
    <scope>NUCLEOTIDE SEQUENCE [LARGE SCALE GENOMIC DNA]</scope>
    <source>
        <strain evidence="15 16">CBS 150709</strain>
    </source>
</reference>
<comment type="subcellular location">
    <subcellularLocation>
        <location evidence="2">Membrane</location>
        <topology evidence="2">Multi-pass membrane protein</topology>
    </subcellularLocation>
    <subcellularLocation>
        <location evidence="1">Mitochondrion inner membrane</location>
        <topology evidence="1">Peripheral membrane protein</topology>
        <orientation evidence="1">Intermembrane side</orientation>
    </subcellularLocation>
</comment>
<evidence type="ECO:0000256" key="11">
    <source>
        <dbReference type="ARBA" id="ARBA00023157"/>
    </source>
</evidence>
<feature type="region of interest" description="Disordered" evidence="13">
    <location>
        <begin position="410"/>
        <end position="465"/>
    </location>
</feature>
<feature type="compositionally biased region" description="Pro residues" evidence="13">
    <location>
        <begin position="281"/>
        <end position="296"/>
    </location>
</feature>
<evidence type="ECO:0000256" key="1">
    <source>
        <dbReference type="ARBA" id="ARBA00004137"/>
    </source>
</evidence>
<evidence type="ECO:0000256" key="10">
    <source>
        <dbReference type="ARBA" id="ARBA00023136"/>
    </source>
</evidence>
<keyword evidence="12" id="KW-0143">Chaperone</keyword>
<keyword evidence="6" id="KW-0496">Mitochondrion</keyword>
<evidence type="ECO:0000256" key="8">
    <source>
        <dbReference type="ARBA" id="ARBA00022989"/>
    </source>
</evidence>
<evidence type="ECO:0000256" key="5">
    <source>
        <dbReference type="ARBA" id="ARBA00022692"/>
    </source>
</evidence>
<keyword evidence="11" id="KW-1015">Disulfide bond</keyword>
<feature type="region of interest" description="Disordered" evidence="13">
    <location>
        <begin position="517"/>
        <end position="558"/>
    </location>
</feature>
<protein>
    <recommendedName>
        <fullName evidence="14">Tim10-like domain-containing protein</fullName>
    </recommendedName>
</protein>
<dbReference type="Proteomes" id="UP001287286">
    <property type="component" value="Unassembled WGS sequence"/>
</dbReference>
<evidence type="ECO:0000259" key="14">
    <source>
        <dbReference type="Pfam" id="PF02953"/>
    </source>
</evidence>
<accession>A0ABR0BK57</accession>
<organism evidence="15 16">
    <name type="scientific">Purpureocillium lilacinum</name>
    <name type="common">Paecilomyces lilacinus</name>
    <dbReference type="NCBI Taxonomy" id="33203"/>
    <lineage>
        <taxon>Eukaryota</taxon>
        <taxon>Fungi</taxon>
        <taxon>Dikarya</taxon>
        <taxon>Ascomycota</taxon>
        <taxon>Pezizomycotina</taxon>
        <taxon>Sordariomycetes</taxon>
        <taxon>Hypocreomycetidae</taxon>
        <taxon>Hypocreales</taxon>
        <taxon>Ophiocordycipitaceae</taxon>
        <taxon>Purpureocillium</taxon>
    </lineage>
</organism>
<dbReference type="SUPFAM" id="SSF144083">
    <property type="entry name" value="Magnesium transport protein CorA, transmembrane region"/>
    <property type="match status" value="1"/>
</dbReference>
<feature type="region of interest" description="Disordered" evidence="13">
    <location>
        <begin position="272"/>
        <end position="314"/>
    </location>
</feature>
<dbReference type="SUPFAM" id="SSF144122">
    <property type="entry name" value="Tim10-like"/>
    <property type="match status" value="1"/>
</dbReference>
<feature type="compositionally biased region" description="Polar residues" evidence="13">
    <location>
        <begin position="301"/>
        <end position="310"/>
    </location>
</feature>
<dbReference type="Gene3D" id="3.30.460.20">
    <property type="entry name" value="CorA soluble domain-like"/>
    <property type="match status" value="1"/>
</dbReference>
<keyword evidence="16" id="KW-1185">Reference proteome</keyword>
<keyword evidence="5" id="KW-0812">Transmembrane</keyword>
<keyword evidence="9" id="KW-0811">Translocation</keyword>
<feature type="domain" description="Tim10-like" evidence="14">
    <location>
        <begin position="1174"/>
        <end position="1237"/>
    </location>
</feature>
<dbReference type="PANTHER" id="PTHR21535:SF55">
    <property type="entry name" value="MAGNESIUM TRANSPORTER ALR1-RELATED"/>
    <property type="match status" value="1"/>
</dbReference>
<evidence type="ECO:0000256" key="7">
    <source>
        <dbReference type="ARBA" id="ARBA00022927"/>
    </source>
</evidence>
<sequence>MGHGGPRASSSNGWAMPPCRLTDLDLPTPGQRHGQGRLSGTEQEYERAVPLQTKSRLLLCATNELVAPSTDGRMTGALPASWERPVDDGTCRENFFRRRRGSLPSTVSRHGRLGESLVRTGNIRVFLGEVRATVGYLLGRAPLRTTARQGTGTDWPERVPRGTEISGKTGRPMTAPVGVAGQSGCPDAEPDGSVQYKIYRFLHHSKPLPYRHIPPPLRGSHSTSSASALSAHTLNRSYSLPPAVEHATPAFAVAIVPFFCCSPTSHHPLDVTPLERYTPPSTSPPPASPVPAPRVPLDPSENLQVGSTSRCPRRRLFAPRARSLGLQRSQQQAPITGVSQHAAYSQFCSPSASPTSRQSAALGAQPPRRVRTPDRPFAIGRWFTVTGTPSYDPLASSRLFVLEQPLPTMSDHDGMVSDPGYGTPVPELDDHRHQSSSSQRAERPRRGTFDSLYGTTQLEPNPGTPAIRVRDFEEAIIDEDGLEVPAFTRHGRRPTVDTCDARSVSPPNSVKAFAQARRREREMSFSEPKGEQEDALGRSMSISSRRSHRSRPRTIDDSGSILTNKEAEEDVCFPLQPGHRNHELRIDFDYLEGFINTERAARVCSHETAPPYPFEDMRTRSADSRPTQLATIDGDIVDMPSDESMTNEKETSEAHVKPVQPNHLDKNRFSFFSSAWESTIHAAEFGDLVLPGEDIRGLFELPKDEEHGVWWLNVNRATKEEVHGICKAFGVHPLTIEDIITQEAREKIELFPAYYFACFRSFNVVEEPDGIEYEPFNIYVLVFREGTLSFSFAPNSHASQVRKRITALKEYVSLSSDWICYALMYASPFTKPASPWRVLTGEECSDNIVDCFAPVIRTIELEADAIEDEVFIMRQDDSSSFLRSIGRVRKNCMALLRLLGGKADVLRGFTKRCNENYQVTPHMDIGMYLGDIQDHVVTMATNLGHFEKMLSRAHSNYLATLSINSISQGTDTNRVLSKITFLASILVPLNLISGVFGMNVSVPWQDSGRLEPFFGIIGTMALYIGASRKLGVGGFLSSSTYGMIDVERAAAFARSDGRTTRLKTCVRHELSKKSRGGHVLRASWWVAGVPQSKKKWDRDDCPFANPDCDPKLLIEARRAALDGNPQNPSAVPARPFPAALLLTVQPANMNAAQTGVENLDLEKLNDKDKGELRQFLANEQQRSQIQSQTHNLTQICWNKCVTGSIKNAKLDRSEEGCLANCVDRFLDMNFLTMKHLNNMRSS</sequence>
<dbReference type="EMBL" id="JAWRVI010000065">
    <property type="protein sequence ID" value="KAK4082466.1"/>
    <property type="molecule type" value="Genomic_DNA"/>
</dbReference>
<comment type="caution">
    <text evidence="15">The sequence shown here is derived from an EMBL/GenBank/DDBJ whole genome shotgun (WGS) entry which is preliminary data.</text>
</comment>
<dbReference type="SUPFAM" id="SSF143865">
    <property type="entry name" value="CorA soluble domain-like"/>
    <property type="match status" value="1"/>
</dbReference>
<name>A0ABR0BK57_PURLI</name>
<proteinExistence type="inferred from homology"/>
<evidence type="ECO:0000256" key="6">
    <source>
        <dbReference type="ARBA" id="ARBA00022792"/>
    </source>
</evidence>
<dbReference type="Pfam" id="PF02953">
    <property type="entry name" value="zf-Tim10_DDP"/>
    <property type="match status" value="1"/>
</dbReference>
<evidence type="ECO:0000313" key="16">
    <source>
        <dbReference type="Proteomes" id="UP001287286"/>
    </source>
</evidence>
<dbReference type="InterPro" id="IPR045861">
    <property type="entry name" value="CorA_cytoplasmic_dom"/>
</dbReference>
<dbReference type="InterPro" id="IPR002523">
    <property type="entry name" value="MgTranspt_CorA/ZnTranspt_ZntB"/>
</dbReference>
<dbReference type="Gene3D" id="1.10.287.810">
    <property type="entry name" value="Mitochondrial import inner membrane translocase subunit tim13 like domains"/>
    <property type="match status" value="1"/>
</dbReference>
<keyword evidence="8" id="KW-1133">Transmembrane helix</keyword>
<evidence type="ECO:0000256" key="9">
    <source>
        <dbReference type="ARBA" id="ARBA00023010"/>
    </source>
</evidence>
<evidence type="ECO:0000256" key="12">
    <source>
        <dbReference type="ARBA" id="ARBA00023186"/>
    </source>
</evidence>
<feature type="region of interest" description="Disordered" evidence="13">
    <location>
        <begin position="347"/>
        <end position="373"/>
    </location>
</feature>
<dbReference type="CDD" id="cd12829">
    <property type="entry name" value="Alr1p-like"/>
    <property type="match status" value="1"/>
</dbReference>
<evidence type="ECO:0000313" key="15">
    <source>
        <dbReference type="EMBL" id="KAK4082466.1"/>
    </source>
</evidence>
<dbReference type="PANTHER" id="PTHR21535">
    <property type="entry name" value="MAGNESIUM AND COBALT TRANSPORT PROTEIN/MITOCHONDRIAL IMPORT INNER MEMBRANE TRANSLOCASE SUBUNIT TIM8"/>
    <property type="match status" value="1"/>
</dbReference>
<keyword evidence="6" id="KW-0999">Mitochondrion inner membrane</keyword>
<evidence type="ECO:0000256" key="13">
    <source>
        <dbReference type="SAM" id="MobiDB-lite"/>
    </source>
</evidence>
<feature type="region of interest" description="Disordered" evidence="13">
    <location>
        <begin position="148"/>
        <end position="173"/>
    </location>
</feature>
<dbReference type="InterPro" id="IPR035427">
    <property type="entry name" value="Tim10-like_dom_sf"/>
</dbReference>
<feature type="compositionally biased region" description="Basic and acidic residues" evidence="13">
    <location>
        <begin position="517"/>
        <end position="536"/>
    </location>
</feature>
<dbReference type="InterPro" id="IPR044089">
    <property type="entry name" value="Alr1-like"/>
</dbReference>
<dbReference type="Gene3D" id="1.20.58.340">
    <property type="entry name" value="Magnesium transport protein CorA, transmembrane region"/>
    <property type="match status" value="2"/>
</dbReference>
<dbReference type="InterPro" id="IPR004217">
    <property type="entry name" value="Tim10-like"/>
</dbReference>